<keyword evidence="9" id="KW-1185">Reference proteome</keyword>
<dbReference type="SUPFAM" id="SSF75217">
    <property type="entry name" value="alpha/beta knot"/>
    <property type="match status" value="1"/>
</dbReference>
<dbReference type="InterPro" id="IPR013123">
    <property type="entry name" value="SpoU_subst-bd"/>
</dbReference>
<evidence type="ECO:0000256" key="1">
    <source>
        <dbReference type="ARBA" id="ARBA00022490"/>
    </source>
</evidence>
<dbReference type="RefSeq" id="WP_336681602.1">
    <property type="nucleotide sequence ID" value="NZ_JBBBOO010000001.1"/>
</dbReference>
<evidence type="ECO:0000256" key="4">
    <source>
        <dbReference type="ARBA" id="ARBA00022679"/>
    </source>
</evidence>
<dbReference type="SUPFAM" id="SSF55315">
    <property type="entry name" value="L30e-like"/>
    <property type="match status" value="1"/>
</dbReference>
<dbReference type="InterPro" id="IPR029026">
    <property type="entry name" value="tRNA_m1G_MTases_N"/>
</dbReference>
<comment type="function">
    <text evidence="6">Specifically methylates the ribose of guanosine 2251 in 23S rRNA.</text>
</comment>
<dbReference type="InterPro" id="IPR024915">
    <property type="entry name" value="23S_rRNA_MeTrfase_RlmB"/>
</dbReference>
<dbReference type="CDD" id="cd18103">
    <property type="entry name" value="SpoU-like_RlmB"/>
    <property type="match status" value="1"/>
</dbReference>
<comment type="caution">
    <text evidence="8">The sequence shown here is derived from an EMBL/GenBank/DDBJ whole genome shotgun (WGS) entry which is preliminary data.</text>
</comment>
<keyword evidence="2 6" id="KW-0698">rRNA processing</keyword>
<comment type="subcellular location">
    <subcellularLocation>
        <location evidence="6">Cytoplasm</location>
    </subcellularLocation>
</comment>
<protein>
    <recommendedName>
        <fullName evidence="6">23S rRNA (guanosine-2'-O-)-methyltransferase RlmB</fullName>
        <ecNumber evidence="6">2.1.1.185</ecNumber>
    </recommendedName>
    <alternativeName>
        <fullName evidence="6">23S rRNA (guanosine2251 2'-O)-methyltransferase</fullName>
    </alternativeName>
    <alternativeName>
        <fullName evidence="6">23S rRNA Gm2251 2'-O-methyltransferase</fullName>
    </alternativeName>
</protein>
<dbReference type="PANTHER" id="PTHR46429">
    <property type="entry name" value="23S RRNA (GUANOSINE-2'-O-)-METHYLTRANSFERASE RLMB"/>
    <property type="match status" value="1"/>
</dbReference>
<dbReference type="Gene3D" id="3.30.1330.30">
    <property type="match status" value="1"/>
</dbReference>
<dbReference type="Pfam" id="PF00588">
    <property type="entry name" value="SpoU_methylase"/>
    <property type="match status" value="1"/>
</dbReference>
<evidence type="ECO:0000256" key="5">
    <source>
        <dbReference type="ARBA" id="ARBA00022691"/>
    </source>
</evidence>
<name>A0ABU8JFR7_DICCH</name>
<comment type="catalytic activity">
    <reaction evidence="6">
        <text>guanosine(2251) in 23S rRNA + S-adenosyl-L-methionine = 2'-O-methylguanosine(2251) in 23S rRNA + S-adenosyl-L-homocysteine + H(+)</text>
        <dbReference type="Rhea" id="RHEA:24140"/>
        <dbReference type="Rhea" id="RHEA-COMP:10239"/>
        <dbReference type="Rhea" id="RHEA-COMP:10241"/>
        <dbReference type="ChEBI" id="CHEBI:15378"/>
        <dbReference type="ChEBI" id="CHEBI:57856"/>
        <dbReference type="ChEBI" id="CHEBI:59789"/>
        <dbReference type="ChEBI" id="CHEBI:74269"/>
        <dbReference type="ChEBI" id="CHEBI:74445"/>
        <dbReference type="EC" id="2.1.1.185"/>
    </reaction>
</comment>
<dbReference type="Pfam" id="PF08032">
    <property type="entry name" value="SpoU_sub_bind"/>
    <property type="match status" value="1"/>
</dbReference>
<dbReference type="Gene3D" id="3.40.1280.10">
    <property type="match status" value="1"/>
</dbReference>
<dbReference type="NCBIfam" id="TIGR00186">
    <property type="entry name" value="rRNA_methyl_3"/>
    <property type="match status" value="1"/>
</dbReference>
<dbReference type="EC" id="2.1.1.185" evidence="6"/>
<keyword evidence="3 6" id="KW-0489">Methyltransferase</keyword>
<comment type="similarity">
    <text evidence="6">Belongs to the class IV-like SAM-binding methyltransferase superfamily. RNA methyltransferase TrmH family. RlmB subfamily.</text>
</comment>
<proteinExistence type="inferred from homology"/>
<dbReference type="InterPro" id="IPR029064">
    <property type="entry name" value="Ribosomal_eL30-like_sf"/>
</dbReference>
<keyword evidence="5 6" id="KW-0949">S-adenosyl-L-methionine</keyword>
<dbReference type="EMBL" id="JBBBOO010000001">
    <property type="protein sequence ID" value="MEI7062141.1"/>
    <property type="molecule type" value="Genomic_DNA"/>
</dbReference>
<feature type="binding site" evidence="6">
    <location>
        <position position="196"/>
    </location>
    <ligand>
        <name>S-adenosyl-L-methionine</name>
        <dbReference type="ChEBI" id="CHEBI:59789"/>
    </ligand>
</feature>
<keyword evidence="1 6" id="KW-0963">Cytoplasm</keyword>
<dbReference type="Proteomes" id="UP001359469">
    <property type="component" value="Unassembled WGS sequence"/>
</dbReference>
<dbReference type="PANTHER" id="PTHR46429:SF1">
    <property type="entry name" value="23S RRNA (GUANOSINE-2'-O-)-METHYLTRANSFERASE RLMB"/>
    <property type="match status" value="1"/>
</dbReference>
<feature type="binding site" evidence="6">
    <location>
        <position position="216"/>
    </location>
    <ligand>
        <name>S-adenosyl-L-methionine</name>
        <dbReference type="ChEBI" id="CHEBI:59789"/>
    </ligand>
</feature>
<dbReference type="InterPro" id="IPR029028">
    <property type="entry name" value="Alpha/beta_knot_MTases"/>
</dbReference>
<organism evidence="8 9">
    <name type="scientific">Dickeya chrysanthemi</name>
    <name type="common">Pectobacterium chrysanthemi</name>
    <name type="synonym">Erwinia chrysanthemi</name>
    <dbReference type="NCBI Taxonomy" id="556"/>
    <lineage>
        <taxon>Bacteria</taxon>
        <taxon>Pseudomonadati</taxon>
        <taxon>Pseudomonadota</taxon>
        <taxon>Gammaproteobacteria</taxon>
        <taxon>Enterobacterales</taxon>
        <taxon>Pectobacteriaceae</taxon>
        <taxon>Dickeya</taxon>
    </lineage>
</organism>
<accession>A0ABU8JFR7</accession>
<dbReference type="NCBIfam" id="NF008386">
    <property type="entry name" value="PRK11181.1"/>
    <property type="match status" value="1"/>
</dbReference>
<dbReference type="GO" id="GO:0008168">
    <property type="term" value="F:methyltransferase activity"/>
    <property type="evidence" value="ECO:0007669"/>
    <property type="project" value="UniProtKB-KW"/>
</dbReference>
<dbReference type="InterPro" id="IPR004441">
    <property type="entry name" value="rRNA_MeTrfase_TrmH"/>
</dbReference>
<comment type="subunit">
    <text evidence="6">Homodimer.</text>
</comment>
<keyword evidence="4 6" id="KW-0808">Transferase</keyword>
<evidence type="ECO:0000256" key="3">
    <source>
        <dbReference type="ARBA" id="ARBA00022603"/>
    </source>
</evidence>
<evidence type="ECO:0000259" key="7">
    <source>
        <dbReference type="SMART" id="SM00967"/>
    </source>
</evidence>
<sequence>MSEIIYGIHAVKALLEQDPQRFLEVFILKGREDRRLQPLIAELEAGGIAVQVASRQWLDDKVEGAVHQGIVARVKEGRQYQENDLPGLLAALTTPFLLVLDGVTDPHNLGACLRSADAAGVHAVIVPRDRSAQLNATAKKVACGAAETVPLIRVTNLARTLRFLQEQNIWIVGTAGEADHTLYQSKLTGPLALVMGAEGEGMRRLTREHCDELISIPMAGSVSSLNVSVATGICLFEAVRQRAV</sequence>
<evidence type="ECO:0000313" key="9">
    <source>
        <dbReference type="Proteomes" id="UP001359469"/>
    </source>
</evidence>
<dbReference type="HAMAP" id="MF_01887">
    <property type="entry name" value="23SrRNA_methyltr_B"/>
    <property type="match status" value="1"/>
</dbReference>
<dbReference type="GO" id="GO:0032259">
    <property type="term" value="P:methylation"/>
    <property type="evidence" value="ECO:0007669"/>
    <property type="project" value="UniProtKB-KW"/>
</dbReference>
<dbReference type="SMART" id="SM00967">
    <property type="entry name" value="SpoU_sub_bind"/>
    <property type="match status" value="1"/>
</dbReference>
<evidence type="ECO:0000256" key="2">
    <source>
        <dbReference type="ARBA" id="ARBA00022552"/>
    </source>
</evidence>
<feature type="domain" description="RNA 2-O ribose methyltransferase substrate binding" evidence="7">
    <location>
        <begin position="4"/>
        <end position="80"/>
    </location>
</feature>
<dbReference type="InterPro" id="IPR001537">
    <property type="entry name" value="SpoU_MeTrfase"/>
</dbReference>
<gene>
    <name evidence="6 8" type="primary">rlmB</name>
    <name evidence="8" type="ORF">WCU84_00390</name>
</gene>
<feature type="binding site" evidence="6">
    <location>
        <position position="225"/>
    </location>
    <ligand>
        <name>S-adenosyl-L-methionine</name>
        <dbReference type="ChEBI" id="CHEBI:59789"/>
    </ligand>
</feature>
<evidence type="ECO:0000313" key="8">
    <source>
        <dbReference type="EMBL" id="MEI7062141.1"/>
    </source>
</evidence>
<evidence type="ECO:0000256" key="6">
    <source>
        <dbReference type="HAMAP-Rule" id="MF_01887"/>
    </source>
</evidence>
<reference evidence="8 9" key="1">
    <citation type="submission" date="2024-03" db="EMBL/GenBank/DDBJ databases">
        <title>Analysis of soft rot Pectobacteriaceae population diversity in US potato growing regions between 2016 and 2022.</title>
        <authorList>
            <person name="Ma X."/>
            <person name="Zhang X."/>
            <person name="Stodghill P."/>
            <person name="Rioux R."/>
            <person name="Babler B."/>
            <person name="Shrestha S."/>
            <person name="Babler B."/>
            <person name="Rivedal H."/>
            <person name="Frost K."/>
            <person name="Hao J."/>
            <person name="Secor G."/>
            <person name="Swingle B."/>
        </authorList>
    </citation>
    <scope>NUCLEOTIDE SEQUENCE [LARGE SCALE GENOMIC DNA]</scope>
    <source>
        <strain evidence="8 9">SR64</strain>
    </source>
</reference>